<comment type="caution">
    <text evidence="1">The sequence shown here is derived from an EMBL/GenBank/DDBJ whole genome shotgun (WGS) entry which is preliminary data.</text>
</comment>
<protein>
    <submittedName>
        <fullName evidence="1">Uncharacterized protein</fullName>
    </submittedName>
</protein>
<gene>
    <name evidence="1" type="ORF">AN2V17_13030</name>
</gene>
<accession>A0ACB5UGT6</accession>
<name>A0ACB5UGT6_9FIRM</name>
<keyword evidence="2" id="KW-1185">Reference proteome</keyword>
<dbReference type="Proteomes" id="UP001374599">
    <property type="component" value="Unassembled WGS sequence"/>
</dbReference>
<sequence>MCGYVSAYSACGGRCRNTKERIYEIAVFTRALKDFKFVKNGRDFKSEVPIGEFKICIALRDYEK</sequence>
<evidence type="ECO:0000313" key="1">
    <source>
        <dbReference type="EMBL" id="GMQ62072.1"/>
    </source>
</evidence>
<organism evidence="1 2">
    <name type="scientific">Vallitalea maricola</name>
    <dbReference type="NCBI Taxonomy" id="3074433"/>
    <lineage>
        <taxon>Bacteria</taxon>
        <taxon>Bacillati</taxon>
        <taxon>Bacillota</taxon>
        <taxon>Clostridia</taxon>
        <taxon>Lachnospirales</taxon>
        <taxon>Vallitaleaceae</taxon>
        <taxon>Vallitalea</taxon>
    </lineage>
</organism>
<reference evidence="1" key="1">
    <citation type="submission" date="2023-09" db="EMBL/GenBank/DDBJ databases">
        <title>Vallitalea sediminicola and Vallitalea maricola sp. nov., anaerobic bacteria isolated from marine sediment.</title>
        <authorList>
            <person name="Hirano S."/>
            <person name="Maeda A."/>
            <person name="Terahara T."/>
            <person name="Mori K."/>
            <person name="Hamada M."/>
            <person name="Matsumoto R."/>
            <person name="Kobayashi T."/>
        </authorList>
    </citation>
    <scope>NUCLEOTIDE SEQUENCE</scope>
    <source>
        <strain evidence="1">AN17-2</strain>
    </source>
</reference>
<evidence type="ECO:0000313" key="2">
    <source>
        <dbReference type="Proteomes" id="UP001374599"/>
    </source>
</evidence>
<proteinExistence type="predicted"/>
<dbReference type="EMBL" id="BTPU01000020">
    <property type="protein sequence ID" value="GMQ62072.1"/>
    <property type="molecule type" value="Genomic_DNA"/>
</dbReference>